<dbReference type="Gene3D" id="3.30.710.10">
    <property type="entry name" value="Potassium Channel Kv1.1, Chain A"/>
    <property type="match status" value="1"/>
</dbReference>
<dbReference type="SUPFAM" id="SSF54695">
    <property type="entry name" value="POZ domain"/>
    <property type="match status" value="1"/>
</dbReference>
<dbReference type="Pfam" id="PF00651">
    <property type="entry name" value="BTB"/>
    <property type="match status" value="1"/>
</dbReference>
<proteinExistence type="predicted"/>
<dbReference type="PROSITE" id="PS50097">
    <property type="entry name" value="BTB"/>
    <property type="match status" value="1"/>
</dbReference>
<comment type="caution">
    <text evidence="2">The sequence shown here is derived from an EMBL/GenBank/DDBJ whole genome shotgun (WGS) entry which is preliminary data.</text>
</comment>
<sequence length="319" mass="36487">MLSPILGASSLGQVGQDVASHPFDDPSADIVLHTSDDTVFRVHRIILSLSSPFFKEMFTLPQSPPSATASSSSNDSIIPIEENSQVLDCILRHLYPSCEPPQWNELGEIVPVVQAMIKYQMEETQAFQNIMNSLLARANTDKRLPLVPTTAIGVLAIIYRFRDSMKKEWIEEAARAFLRLPFKMFNEQWDCPEFDYITGRGYRKLLVYHKQCSERIRTWSPRWSDSTHMAYDCVRGTDSTTWHASVGLSGLRKTFDYVRDEYKDNPYIVADWPSFPFMPRHLSSCDICKDDKCPYLIWRAHKLLKAEVDAAIAEVPLPF</sequence>
<evidence type="ECO:0000313" key="2">
    <source>
        <dbReference type="EMBL" id="ESK85744.1"/>
    </source>
</evidence>
<dbReference type="CDD" id="cd18186">
    <property type="entry name" value="BTB_POZ_ZBTB_KLHL-like"/>
    <property type="match status" value="1"/>
</dbReference>
<dbReference type="EMBL" id="AWSO01001025">
    <property type="protein sequence ID" value="ESK85744.1"/>
    <property type="molecule type" value="Genomic_DNA"/>
</dbReference>
<dbReference type="InterPro" id="IPR011333">
    <property type="entry name" value="SKP1/BTB/POZ_sf"/>
</dbReference>
<gene>
    <name evidence="2" type="ORF">Moror_2453</name>
</gene>
<reference evidence="2 3" key="1">
    <citation type="journal article" date="2014" name="BMC Genomics">
        <title>Genome and secretome analysis of the hemibiotrophic fungal pathogen, Moniliophthora roreri, which causes frosty pod rot disease of cacao: mechanisms of the biotrophic and necrotrophic phases.</title>
        <authorList>
            <person name="Meinhardt L.W."/>
            <person name="Costa G.G.L."/>
            <person name="Thomazella D.P.T."/>
            <person name="Teixeira P.J.P.L."/>
            <person name="Carazzolle M.F."/>
            <person name="Schuster S.C."/>
            <person name="Carlson J.E."/>
            <person name="Guiltinan M.J."/>
            <person name="Mieczkowski P."/>
            <person name="Farmer A."/>
            <person name="Ramaraj T."/>
            <person name="Crozier J."/>
            <person name="Davis R.E."/>
            <person name="Shao J."/>
            <person name="Melnick R.L."/>
            <person name="Pereira G.A.G."/>
            <person name="Bailey B.A."/>
        </authorList>
    </citation>
    <scope>NUCLEOTIDE SEQUENCE [LARGE SCALE GENOMIC DNA]</scope>
    <source>
        <strain evidence="2 3">MCA 2997</strain>
    </source>
</reference>
<dbReference type="HOGENOM" id="CLU_052397_0_1_1"/>
<dbReference type="AlphaFoldDB" id="V2Y282"/>
<protein>
    <recommendedName>
        <fullName evidence="1">BTB domain-containing protein</fullName>
    </recommendedName>
</protein>
<accession>V2Y282</accession>
<feature type="domain" description="BTB" evidence="1">
    <location>
        <begin position="28"/>
        <end position="95"/>
    </location>
</feature>
<evidence type="ECO:0000259" key="1">
    <source>
        <dbReference type="PROSITE" id="PS50097"/>
    </source>
</evidence>
<dbReference type="KEGG" id="mrr:Moror_2453"/>
<keyword evidence="3" id="KW-1185">Reference proteome</keyword>
<dbReference type="SMART" id="SM00225">
    <property type="entry name" value="BTB"/>
    <property type="match status" value="1"/>
</dbReference>
<organism evidence="2 3">
    <name type="scientific">Moniliophthora roreri (strain MCA 2997)</name>
    <name type="common">Cocoa frosty pod rot fungus</name>
    <name type="synonym">Crinipellis roreri</name>
    <dbReference type="NCBI Taxonomy" id="1381753"/>
    <lineage>
        <taxon>Eukaryota</taxon>
        <taxon>Fungi</taxon>
        <taxon>Dikarya</taxon>
        <taxon>Basidiomycota</taxon>
        <taxon>Agaricomycotina</taxon>
        <taxon>Agaricomycetes</taxon>
        <taxon>Agaricomycetidae</taxon>
        <taxon>Agaricales</taxon>
        <taxon>Marasmiineae</taxon>
        <taxon>Marasmiaceae</taxon>
        <taxon>Moniliophthora</taxon>
    </lineage>
</organism>
<dbReference type="InterPro" id="IPR000210">
    <property type="entry name" value="BTB/POZ_dom"/>
</dbReference>
<evidence type="ECO:0000313" key="3">
    <source>
        <dbReference type="Proteomes" id="UP000017559"/>
    </source>
</evidence>
<dbReference type="Proteomes" id="UP000017559">
    <property type="component" value="Unassembled WGS sequence"/>
</dbReference>
<name>V2Y282_MONRO</name>
<dbReference type="OrthoDB" id="6359816at2759"/>